<reference evidence="1" key="1">
    <citation type="journal article" date="2014" name="Front. Microbiol.">
        <title>High frequency of phylogenetically diverse reductive dehalogenase-homologous genes in deep subseafloor sedimentary metagenomes.</title>
        <authorList>
            <person name="Kawai M."/>
            <person name="Futagami T."/>
            <person name="Toyoda A."/>
            <person name="Takaki Y."/>
            <person name="Nishi S."/>
            <person name="Hori S."/>
            <person name="Arai W."/>
            <person name="Tsubouchi T."/>
            <person name="Morono Y."/>
            <person name="Uchiyama I."/>
            <person name="Ito T."/>
            <person name="Fujiyama A."/>
            <person name="Inagaki F."/>
            <person name="Takami H."/>
        </authorList>
    </citation>
    <scope>NUCLEOTIDE SEQUENCE</scope>
    <source>
        <strain evidence="1">Expedition CK06-06</strain>
    </source>
</reference>
<gene>
    <name evidence="1" type="ORF">S01H4_39080</name>
</gene>
<protein>
    <submittedName>
        <fullName evidence="1">Uncharacterized protein</fullName>
    </submittedName>
</protein>
<name>X1BNG3_9ZZZZ</name>
<accession>X1BNG3</accession>
<organism evidence="1">
    <name type="scientific">marine sediment metagenome</name>
    <dbReference type="NCBI Taxonomy" id="412755"/>
    <lineage>
        <taxon>unclassified sequences</taxon>
        <taxon>metagenomes</taxon>
        <taxon>ecological metagenomes</taxon>
    </lineage>
</organism>
<proteinExistence type="predicted"/>
<sequence length="107" mass="12875">MFNSEAIEIRIAFSIPQWFPPTRLDYTKSHYNPEGHVYAGSFDHSTYHNSAEDNLFNRFKDMKEICSNYWITFEYDGNPEQLTNWMKTKQEQLNRFFNQYKEAKGDN</sequence>
<dbReference type="AlphaFoldDB" id="X1BNG3"/>
<dbReference type="EMBL" id="BART01021131">
    <property type="protein sequence ID" value="GAG96520.1"/>
    <property type="molecule type" value="Genomic_DNA"/>
</dbReference>
<evidence type="ECO:0000313" key="1">
    <source>
        <dbReference type="EMBL" id="GAG96520.1"/>
    </source>
</evidence>
<comment type="caution">
    <text evidence="1">The sequence shown here is derived from an EMBL/GenBank/DDBJ whole genome shotgun (WGS) entry which is preliminary data.</text>
</comment>